<protein>
    <recommendedName>
        <fullName evidence="1">F-box domain-containing protein</fullName>
    </recommendedName>
</protein>
<name>A0A284RS02_ARMOS</name>
<dbReference type="InterPro" id="IPR036047">
    <property type="entry name" value="F-box-like_dom_sf"/>
</dbReference>
<dbReference type="Gene3D" id="1.20.1280.50">
    <property type="match status" value="1"/>
</dbReference>
<gene>
    <name evidence="2" type="ORF">ARMOST_14944</name>
</gene>
<dbReference type="SUPFAM" id="SSF81383">
    <property type="entry name" value="F-box domain"/>
    <property type="match status" value="1"/>
</dbReference>
<dbReference type="OrthoDB" id="2846610at2759"/>
<reference evidence="3" key="1">
    <citation type="journal article" date="2017" name="Nat. Ecol. Evol.">
        <title>Genome expansion and lineage-specific genetic innovations in the forest pathogenic fungi Armillaria.</title>
        <authorList>
            <person name="Sipos G."/>
            <person name="Prasanna A.N."/>
            <person name="Walter M.C."/>
            <person name="O'Connor E."/>
            <person name="Balint B."/>
            <person name="Krizsan K."/>
            <person name="Kiss B."/>
            <person name="Hess J."/>
            <person name="Varga T."/>
            <person name="Slot J."/>
            <person name="Riley R."/>
            <person name="Boka B."/>
            <person name="Rigling D."/>
            <person name="Barry K."/>
            <person name="Lee J."/>
            <person name="Mihaltcheva S."/>
            <person name="LaButti K."/>
            <person name="Lipzen A."/>
            <person name="Waldron R."/>
            <person name="Moloney N.M."/>
            <person name="Sperisen C."/>
            <person name="Kredics L."/>
            <person name="Vagvoelgyi C."/>
            <person name="Patrignani A."/>
            <person name="Fitzpatrick D."/>
            <person name="Nagy I."/>
            <person name="Doyle S."/>
            <person name="Anderson J.B."/>
            <person name="Grigoriev I.V."/>
            <person name="Gueldener U."/>
            <person name="Muensterkoetter M."/>
            <person name="Nagy L.G."/>
        </authorList>
    </citation>
    <scope>NUCLEOTIDE SEQUENCE [LARGE SCALE GENOMIC DNA]</scope>
    <source>
        <strain evidence="3">C18/9</strain>
    </source>
</reference>
<dbReference type="Proteomes" id="UP000219338">
    <property type="component" value="Unassembled WGS sequence"/>
</dbReference>
<accession>A0A284RS02</accession>
<evidence type="ECO:0000313" key="2">
    <source>
        <dbReference type="EMBL" id="SJL11540.1"/>
    </source>
</evidence>
<dbReference type="AlphaFoldDB" id="A0A284RS02"/>
<organism evidence="2 3">
    <name type="scientific">Armillaria ostoyae</name>
    <name type="common">Armillaria root rot fungus</name>
    <dbReference type="NCBI Taxonomy" id="47428"/>
    <lineage>
        <taxon>Eukaryota</taxon>
        <taxon>Fungi</taxon>
        <taxon>Dikarya</taxon>
        <taxon>Basidiomycota</taxon>
        <taxon>Agaricomycotina</taxon>
        <taxon>Agaricomycetes</taxon>
        <taxon>Agaricomycetidae</taxon>
        <taxon>Agaricales</taxon>
        <taxon>Marasmiineae</taxon>
        <taxon>Physalacriaceae</taxon>
        <taxon>Armillaria</taxon>
    </lineage>
</organism>
<evidence type="ECO:0000259" key="1">
    <source>
        <dbReference type="Pfam" id="PF12937"/>
    </source>
</evidence>
<dbReference type="Pfam" id="PF12937">
    <property type="entry name" value="F-box-like"/>
    <property type="match status" value="1"/>
</dbReference>
<dbReference type="InterPro" id="IPR001810">
    <property type="entry name" value="F-box_dom"/>
</dbReference>
<sequence>MTSSTRNLFNIQYKSGAPSTFEEAVLSKYEGLSSYQRPRTLLTLLRTNAVPSPMEEGILKGSLFHVQNDIRRIAADLGRLSSDGDVEMLGHDVSRQLHNKLVLLEEIERDHRLPLLLIRRIPSEILMEIFSYTASFSRNILDTSSAPWVIGQVCRSWRSVCISMCPSLWSSINIFSDPCMHKKDARSLLQTVLSRSRQHGLAIRLPSSIGSITWEQLISHGERWTNLHLTDVGLPELGYLSHLRGRLGTLQECYLEFTCEGLDFIDVFDHTPALKEIKVYGLDLNTLFPITSTNLETFVDDRDEWLTSTSIHDQHLKVLQASPNLKTFYAPYRCTAGRTVFPRIIKPSLSALTVCDNSLIRSLSLPGLEFAALFNDCWLNLADCLADFQDMLTQSQCNSLTTLEIYDVLLRPTNLLRIFELSPTLTSFRYQTHEWAAQNDDALQSIFRGLSDSAELVPRLKDVVLELALFNETNIHCANYTMVEMIAARRGSSLQKFHLTASVPSEGFCDLGEDDIERLRDIKAEGFDVAITSCDSLDIDRSRQIYV</sequence>
<proteinExistence type="predicted"/>
<dbReference type="EMBL" id="FUEG01000014">
    <property type="protein sequence ID" value="SJL11540.1"/>
    <property type="molecule type" value="Genomic_DNA"/>
</dbReference>
<keyword evidence="3" id="KW-1185">Reference proteome</keyword>
<feature type="domain" description="F-box" evidence="1">
    <location>
        <begin position="119"/>
        <end position="173"/>
    </location>
</feature>
<evidence type="ECO:0000313" key="3">
    <source>
        <dbReference type="Proteomes" id="UP000219338"/>
    </source>
</evidence>
<dbReference type="STRING" id="47428.A0A284RS02"/>